<comment type="caution">
    <text evidence="1">The sequence shown here is derived from an EMBL/GenBank/DDBJ whole genome shotgun (WGS) entry which is preliminary data.</text>
</comment>
<keyword evidence="2" id="KW-1185">Reference proteome</keyword>
<evidence type="ECO:0000313" key="1">
    <source>
        <dbReference type="EMBL" id="KAE9629828.1"/>
    </source>
</evidence>
<organism evidence="1 2">
    <name type="scientific">Defluviitalea raffinosedens</name>
    <dbReference type="NCBI Taxonomy" id="1450156"/>
    <lineage>
        <taxon>Bacteria</taxon>
        <taxon>Bacillati</taxon>
        <taxon>Bacillota</taxon>
        <taxon>Clostridia</taxon>
        <taxon>Lachnospirales</taxon>
        <taxon>Defluviitaleaceae</taxon>
        <taxon>Defluviitalea</taxon>
    </lineage>
</organism>
<reference evidence="1 2" key="1">
    <citation type="submission" date="2019-12" db="EMBL/GenBank/DDBJ databases">
        <title>Defluviitalea raffinosedens, isolated from a biogas fermenter, genome sequencing and characterization.</title>
        <authorList>
            <person name="Rettenmaier R."/>
            <person name="Schneider M."/>
            <person name="Neuhaus K."/>
            <person name="Liebl W."/>
            <person name="Zverlov V."/>
        </authorList>
    </citation>
    <scope>NUCLEOTIDE SEQUENCE [LARGE SCALE GENOMIC DNA]</scope>
    <source>
        <strain evidence="1 2">249c-K6</strain>
    </source>
</reference>
<gene>
    <name evidence="1" type="primary">mciZ</name>
    <name evidence="1" type="ORF">GND95_12895</name>
</gene>
<evidence type="ECO:0000313" key="2">
    <source>
        <dbReference type="Proteomes" id="UP000483018"/>
    </source>
</evidence>
<proteinExistence type="predicted"/>
<accession>A0A7C8LD50</accession>
<dbReference type="AlphaFoldDB" id="A0A7C8LD50"/>
<dbReference type="EMBL" id="WSLF01000016">
    <property type="protein sequence ID" value="KAE9629828.1"/>
    <property type="molecule type" value="Genomic_DNA"/>
</dbReference>
<dbReference type="Proteomes" id="UP000483018">
    <property type="component" value="Unassembled WGS sequence"/>
</dbReference>
<dbReference type="InterPro" id="IPR025177">
    <property type="entry name" value="MciZ"/>
</dbReference>
<protein>
    <submittedName>
        <fullName evidence="1">Z-ring formation inhibitor MciZ</fullName>
    </submittedName>
</protein>
<dbReference type="RefSeq" id="WP_158741561.1">
    <property type="nucleotide sequence ID" value="NZ_JAFBEP010000018.1"/>
</dbReference>
<dbReference type="Pfam" id="PF13072">
    <property type="entry name" value="MciZ"/>
    <property type="match status" value="1"/>
</dbReference>
<sequence length="46" mass="5607">MKTIITENQFTCVGKIDEIISYLSDLQNQYKTIKEYIYEKQKFLRK</sequence>
<name>A0A7C8LD50_9FIRM</name>